<protein>
    <submittedName>
        <fullName evidence="2">Uncharacterized protein</fullName>
    </submittedName>
</protein>
<feature type="transmembrane region" description="Helical" evidence="1">
    <location>
        <begin position="130"/>
        <end position="149"/>
    </location>
</feature>
<keyword evidence="1" id="KW-0812">Transmembrane</keyword>
<feature type="transmembrane region" description="Helical" evidence="1">
    <location>
        <begin position="95"/>
        <end position="118"/>
    </location>
</feature>
<proteinExistence type="predicted"/>
<feature type="transmembrane region" description="Helical" evidence="1">
    <location>
        <begin position="198"/>
        <end position="222"/>
    </location>
</feature>
<dbReference type="InParanoid" id="A0A078AFD3"/>
<keyword evidence="1" id="KW-1133">Transmembrane helix</keyword>
<organism evidence="2 3">
    <name type="scientific">Stylonychia lemnae</name>
    <name type="common">Ciliate</name>
    <dbReference type="NCBI Taxonomy" id="5949"/>
    <lineage>
        <taxon>Eukaryota</taxon>
        <taxon>Sar</taxon>
        <taxon>Alveolata</taxon>
        <taxon>Ciliophora</taxon>
        <taxon>Intramacronucleata</taxon>
        <taxon>Spirotrichea</taxon>
        <taxon>Stichotrichia</taxon>
        <taxon>Sporadotrichida</taxon>
        <taxon>Oxytrichidae</taxon>
        <taxon>Stylonychinae</taxon>
        <taxon>Stylonychia</taxon>
    </lineage>
</organism>
<evidence type="ECO:0000313" key="2">
    <source>
        <dbReference type="EMBL" id="CDW79633.1"/>
    </source>
</evidence>
<accession>A0A078AFD3</accession>
<evidence type="ECO:0000256" key="1">
    <source>
        <dbReference type="SAM" id="Phobius"/>
    </source>
</evidence>
<reference evidence="2 3" key="1">
    <citation type="submission" date="2014-06" db="EMBL/GenBank/DDBJ databases">
        <authorList>
            <person name="Swart Estienne"/>
        </authorList>
    </citation>
    <scope>NUCLEOTIDE SEQUENCE [LARGE SCALE GENOMIC DNA]</scope>
    <source>
        <strain evidence="2 3">130c</strain>
    </source>
</reference>
<dbReference type="EMBL" id="CCKQ01008192">
    <property type="protein sequence ID" value="CDW79633.1"/>
    <property type="molecule type" value="Genomic_DNA"/>
</dbReference>
<evidence type="ECO:0000313" key="3">
    <source>
        <dbReference type="Proteomes" id="UP000039865"/>
    </source>
</evidence>
<gene>
    <name evidence="2" type="primary">Contig845.g922</name>
    <name evidence="2" type="ORF">STYLEM_8623</name>
</gene>
<keyword evidence="1" id="KW-0472">Membrane</keyword>
<name>A0A078AFD3_STYLE</name>
<sequence>MQAVDLILQASRTSGSDGLQLTESWISGLSGNGMMYIRIVTNLLSTTLTGYSLFKWGIAGFPWFMSDWAAFTSVLVQLMLLWSHTRAYDPLYDNLVKAIFEIVFPFNMMTTLLYWTTYYEGQMTSDWTTWVYPLFMHAVPAATLLVEYFTNNIIFDWERGAARTLWAILSYIPLSYFVKDIWGNWAYSFITWDSWTSHTWVIAVVAINQIFFYAFSFLNNYIKTGQGVSREQLAQIPAQFENILKVAGI</sequence>
<feature type="transmembrane region" description="Helical" evidence="1">
    <location>
        <begin position="60"/>
        <end position="83"/>
    </location>
</feature>
<dbReference type="AlphaFoldDB" id="A0A078AFD3"/>
<keyword evidence="3" id="KW-1185">Reference proteome</keyword>
<dbReference type="Proteomes" id="UP000039865">
    <property type="component" value="Unassembled WGS sequence"/>
</dbReference>